<name>A0AAW0FBJ1_9APHY</name>
<dbReference type="EMBL" id="JASBNA010000125">
    <property type="protein sequence ID" value="KAK7676277.1"/>
    <property type="molecule type" value="Genomic_DNA"/>
</dbReference>
<feature type="compositionally biased region" description="Polar residues" evidence="1">
    <location>
        <begin position="18"/>
        <end position="32"/>
    </location>
</feature>
<gene>
    <name evidence="2" type="ORF">QCA50_020778</name>
</gene>
<proteinExistence type="predicted"/>
<reference evidence="2 3" key="1">
    <citation type="submission" date="2022-09" db="EMBL/GenBank/DDBJ databases">
        <authorList>
            <person name="Palmer J.M."/>
        </authorList>
    </citation>
    <scope>NUCLEOTIDE SEQUENCE [LARGE SCALE GENOMIC DNA]</scope>
    <source>
        <strain evidence="2 3">DSM 7382</strain>
    </source>
</reference>
<sequence length="77" mass="8692">MVIPDRDQIRTPDGLDPVTSTVANSNGTQPRQLRTKKKITWRKDGTQVTEDADHQPINKPTNVKTKTTKVNKPLSRK</sequence>
<protein>
    <submittedName>
        <fullName evidence="2">Uncharacterized protein</fullName>
    </submittedName>
</protein>
<evidence type="ECO:0000313" key="3">
    <source>
        <dbReference type="Proteomes" id="UP001385951"/>
    </source>
</evidence>
<evidence type="ECO:0000313" key="2">
    <source>
        <dbReference type="EMBL" id="KAK7676277.1"/>
    </source>
</evidence>
<comment type="caution">
    <text evidence="2">The sequence shown here is derived from an EMBL/GenBank/DDBJ whole genome shotgun (WGS) entry which is preliminary data.</text>
</comment>
<feature type="compositionally biased region" description="Basic residues" evidence="1">
    <location>
        <begin position="66"/>
        <end position="77"/>
    </location>
</feature>
<evidence type="ECO:0000256" key="1">
    <source>
        <dbReference type="SAM" id="MobiDB-lite"/>
    </source>
</evidence>
<keyword evidence="3" id="KW-1185">Reference proteome</keyword>
<feature type="compositionally biased region" description="Basic and acidic residues" evidence="1">
    <location>
        <begin position="41"/>
        <end position="56"/>
    </location>
</feature>
<dbReference type="AlphaFoldDB" id="A0AAW0FBJ1"/>
<organism evidence="2 3">
    <name type="scientific">Cerrena zonata</name>
    <dbReference type="NCBI Taxonomy" id="2478898"/>
    <lineage>
        <taxon>Eukaryota</taxon>
        <taxon>Fungi</taxon>
        <taxon>Dikarya</taxon>
        <taxon>Basidiomycota</taxon>
        <taxon>Agaricomycotina</taxon>
        <taxon>Agaricomycetes</taxon>
        <taxon>Polyporales</taxon>
        <taxon>Cerrenaceae</taxon>
        <taxon>Cerrena</taxon>
    </lineage>
</organism>
<feature type="region of interest" description="Disordered" evidence="1">
    <location>
        <begin position="1"/>
        <end position="77"/>
    </location>
</feature>
<dbReference type="Proteomes" id="UP001385951">
    <property type="component" value="Unassembled WGS sequence"/>
</dbReference>
<feature type="compositionally biased region" description="Basic and acidic residues" evidence="1">
    <location>
        <begin position="1"/>
        <end position="10"/>
    </location>
</feature>
<accession>A0AAW0FBJ1</accession>